<evidence type="ECO:0000259" key="3">
    <source>
        <dbReference type="Pfam" id="PF09335"/>
    </source>
</evidence>
<keyword evidence="5" id="KW-1185">Reference proteome</keyword>
<keyword evidence="2" id="KW-0472">Membrane</keyword>
<organism evidence="4 5">
    <name type="scientific">Tumebacillus lacus</name>
    <dbReference type="NCBI Taxonomy" id="2995335"/>
    <lineage>
        <taxon>Bacteria</taxon>
        <taxon>Bacillati</taxon>
        <taxon>Bacillota</taxon>
        <taxon>Bacilli</taxon>
        <taxon>Bacillales</taxon>
        <taxon>Alicyclobacillaceae</taxon>
        <taxon>Tumebacillus</taxon>
    </lineage>
</organism>
<evidence type="ECO:0000313" key="5">
    <source>
        <dbReference type="Proteomes" id="UP001208017"/>
    </source>
</evidence>
<comment type="caution">
    <text evidence="4">The sequence shown here is derived from an EMBL/GenBank/DDBJ whole genome shotgun (WGS) entry which is preliminary data.</text>
</comment>
<accession>A0ABT3WY32</accession>
<dbReference type="InterPro" id="IPR051311">
    <property type="entry name" value="DedA_domain"/>
</dbReference>
<feature type="transmembrane region" description="Helical" evidence="2">
    <location>
        <begin position="51"/>
        <end position="72"/>
    </location>
</feature>
<proteinExistence type="inferred from homology"/>
<feature type="domain" description="VTT" evidence="3">
    <location>
        <begin position="31"/>
        <end position="157"/>
    </location>
</feature>
<dbReference type="PANTHER" id="PTHR42709">
    <property type="entry name" value="ALKALINE PHOSPHATASE LIKE PROTEIN"/>
    <property type="match status" value="1"/>
</dbReference>
<feature type="transmembrane region" description="Helical" evidence="2">
    <location>
        <begin position="108"/>
        <end position="127"/>
    </location>
</feature>
<evidence type="ECO:0000256" key="1">
    <source>
        <dbReference type="ARBA" id="ARBA00010792"/>
    </source>
</evidence>
<feature type="transmembrane region" description="Helical" evidence="2">
    <location>
        <begin position="139"/>
        <end position="161"/>
    </location>
</feature>
<dbReference type="Proteomes" id="UP001208017">
    <property type="component" value="Unassembled WGS sequence"/>
</dbReference>
<protein>
    <submittedName>
        <fullName evidence="4">DedA family protein</fullName>
    </submittedName>
</protein>
<gene>
    <name evidence="4" type="ORF">OS242_01590</name>
</gene>
<keyword evidence="2" id="KW-1133">Transmembrane helix</keyword>
<comment type="similarity">
    <text evidence="1">Belongs to the DedA family.</text>
</comment>
<dbReference type="Pfam" id="PF09335">
    <property type="entry name" value="VTT_dom"/>
    <property type="match status" value="1"/>
</dbReference>
<reference evidence="4 5" key="1">
    <citation type="submission" date="2022-11" db="EMBL/GenBank/DDBJ databases">
        <title>Study of microbial diversity in lake waters.</title>
        <authorList>
            <person name="Zhang J."/>
        </authorList>
    </citation>
    <scope>NUCLEOTIDE SEQUENCE [LARGE SCALE GENOMIC DNA]</scope>
    <source>
        <strain evidence="4 5">DT12</strain>
    </source>
</reference>
<name>A0ABT3WY32_9BACL</name>
<evidence type="ECO:0000256" key="2">
    <source>
        <dbReference type="SAM" id="Phobius"/>
    </source>
</evidence>
<dbReference type="InterPro" id="IPR032816">
    <property type="entry name" value="VTT_dom"/>
</dbReference>
<sequence>MIKETVLQLVTDYGYYGLFISLVLGIVGLPIPDEILMTYCGFLVSQQRLDYFATLATAFSGSVVGITLSYWLGLRFGLPLVERYGRRVGITEVRLQRVNGWYTRFGKIVLMIGYFIPGVRHVTAFAAGVSRMPFGSFAVYAYTGGLIWSLTFVTLGKLLGVHWTQVTALTHRFMLWAVVIAAVGGLFYGLVFWRKTRSAK</sequence>
<dbReference type="EMBL" id="JAPMLT010000001">
    <property type="protein sequence ID" value="MCX7568662.1"/>
    <property type="molecule type" value="Genomic_DNA"/>
</dbReference>
<keyword evidence="2" id="KW-0812">Transmembrane</keyword>
<dbReference type="PANTHER" id="PTHR42709:SF9">
    <property type="entry name" value="ALKALINE PHOSPHATASE LIKE PROTEIN"/>
    <property type="match status" value="1"/>
</dbReference>
<feature type="transmembrane region" description="Helical" evidence="2">
    <location>
        <begin position="13"/>
        <end position="31"/>
    </location>
</feature>
<dbReference type="RefSeq" id="WP_267149902.1">
    <property type="nucleotide sequence ID" value="NZ_JAPMLT010000001.1"/>
</dbReference>
<feature type="transmembrane region" description="Helical" evidence="2">
    <location>
        <begin position="173"/>
        <end position="193"/>
    </location>
</feature>
<evidence type="ECO:0000313" key="4">
    <source>
        <dbReference type="EMBL" id="MCX7568662.1"/>
    </source>
</evidence>